<dbReference type="InterPro" id="IPR012349">
    <property type="entry name" value="Split_barrel_FMN-bd"/>
</dbReference>
<evidence type="ECO:0008006" key="3">
    <source>
        <dbReference type="Google" id="ProtNLM"/>
    </source>
</evidence>
<dbReference type="SUPFAM" id="SSF50475">
    <property type="entry name" value="FMN-binding split barrel"/>
    <property type="match status" value="1"/>
</dbReference>
<gene>
    <name evidence="1" type="ORF">SAMN04489812_3112</name>
</gene>
<sequence length="236" mass="24740">MEDEHLDVDQRTRIGRRPERQATDRSALYAILDEALVAHLAVVRDGEPLVVPIACARDGDAVLLHGSTGAGALRLAASGAPVSVAVTLIDGLVVARSAFDNSMNYRSAVIFGTPTVLQGDDKIAALATLTDRLLPDRSAEVRPSTAKELAATLILRLPLDTASVKIRAATASTEPDDGEDRTAWAGVIPLALQPSSAIPTSDVPDGTELPASVTTFIARARSQAVAIRAALEPPEQ</sequence>
<dbReference type="InterPro" id="IPR024747">
    <property type="entry name" value="Pyridox_Oxase-rel"/>
</dbReference>
<dbReference type="PANTHER" id="PTHR34071">
    <property type="entry name" value="5-NITROIMIDAZOLE ANTIBIOTICS RESISTANCE PROTEIN, NIMA-FAMILY-RELATED PROTEIN-RELATED"/>
    <property type="match status" value="1"/>
</dbReference>
<evidence type="ECO:0000313" key="1">
    <source>
        <dbReference type="EMBL" id="SDS81157.1"/>
    </source>
</evidence>
<dbReference type="Pfam" id="PF12900">
    <property type="entry name" value="Pyridox_ox_2"/>
    <property type="match status" value="1"/>
</dbReference>
<dbReference type="PANTHER" id="PTHR34071:SF2">
    <property type="entry name" value="FLAVIN-NUCLEOTIDE-BINDING PROTEIN"/>
    <property type="match status" value="1"/>
</dbReference>
<protein>
    <recommendedName>
        <fullName evidence="3">Nitroimidazol reductase NimA, pyridoxamine 5'-phosphate oxidase superfamily</fullName>
    </recommendedName>
</protein>
<dbReference type="Proteomes" id="UP000199103">
    <property type="component" value="Chromosome I"/>
</dbReference>
<reference evidence="1 2" key="1">
    <citation type="submission" date="2016-10" db="EMBL/GenBank/DDBJ databases">
        <authorList>
            <person name="de Groot N.N."/>
        </authorList>
    </citation>
    <scope>NUCLEOTIDE SEQUENCE [LARGE SCALE GENOMIC DNA]</scope>
    <source>
        <strain evidence="1 2">DSM 21800</strain>
    </source>
</reference>
<dbReference type="EMBL" id="LT629772">
    <property type="protein sequence ID" value="SDS81157.1"/>
    <property type="molecule type" value="Genomic_DNA"/>
</dbReference>
<evidence type="ECO:0000313" key="2">
    <source>
        <dbReference type="Proteomes" id="UP000199103"/>
    </source>
</evidence>
<organism evidence="1 2">
    <name type="scientific">Microlunatus soli</name>
    <dbReference type="NCBI Taxonomy" id="630515"/>
    <lineage>
        <taxon>Bacteria</taxon>
        <taxon>Bacillati</taxon>
        <taxon>Actinomycetota</taxon>
        <taxon>Actinomycetes</taxon>
        <taxon>Propionibacteriales</taxon>
        <taxon>Propionibacteriaceae</taxon>
        <taxon>Microlunatus</taxon>
    </lineage>
</organism>
<keyword evidence="2" id="KW-1185">Reference proteome</keyword>
<name>A0A1H1V8P1_9ACTN</name>
<dbReference type="Gene3D" id="2.30.110.10">
    <property type="entry name" value="Electron Transport, Fmn-binding Protein, Chain A"/>
    <property type="match status" value="1"/>
</dbReference>
<dbReference type="AlphaFoldDB" id="A0A1H1V8P1"/>
<accession>A0A1H1V8P1</accession>
<dbReference type="STRING" id="630515.SAMN04489812_3112"/>
<proteinExistence type="predicted"/>